<dbReference type="InterPro" id="IPR006311">
    <property type="entry name" value="TAT_signal"/>
</dbReference>
<sequence length="335" mass="35126">MTKQGVSRRQMIGGSAAVMGAMSGAPKALGETSPQAPAPGALEGKTILITGTASGFGRLGAEHYARLGARVFATMRNLPRPEAEELVQLASDEDLSIEVVEIDVMSDESVAAGVATVLERTGGTLDVLINNAGIGLGGPMEVQDMEATKLLFETNVFGPHRMARAVLPAMRAAGKGQIFQVSSQLGRVIVPGLGHYSPTKFALEALSEGMAYELAAHGIEVTIIQPGGYPTKIWEKSTARAAALKARTPQELLDAYPEMTAGMGEPSSGGGSTDPMDIPRAIAEIIAMPRGTRPLRRPVHPGNKPQETINEVSRETQLAMLGGSPWAPAVKDVLD</sequence>
<dbReference type="SUPFAM" id="SSF51735">
    <property type="entry name" value="NAD(P)-binding Rossmann-fold domains"/>
    <property type="match status" value="1"/>
</dbReference>
<accession>A0A059FSK5</accession>
<protein>
    <submittedName>
        <fullName evidence="2">Short chain dehydrogenase/reductase family oxidoreductase</fullName>
    </submittedName>
</protein>
<reference evidence="2 3" key="1">
    <citation type="submission" date="2013-04" db="EMBL/GenBank/DDBJ databases">
        <title>Hyphomonas hirschiana VP5 Genome Sequencing.</title>
        <authorList>
            <person name="Lai Q."/>
            <person name="Shao Z."/>
        </authorList>
    </citation>
    <scope>NUCLEOTIDE SEQUENCE [LARGE SCALE GENOMIC DNA]</scope>
    <source>
        <strain evidence="2 3">VP5</strain>
    </source>
</reference>
<proteinExistence type="inferred from homology"/>
<evidence type="ECO:0000256" key="1">
    <source>
        <dbReference type="RuleBase" id="RU000363"/>
    </source>
</evidence>
<dbReference type="EMBL" id="ARYI01000007">
    <property type="protein sequence ID" value="KCZ93670.1"/>
    <property type="molecule type" value="Genomic_DNA"/>
</dbReference>
<dbReference type="PRINTS" id="PR00080">
    <property type="entry name" value="SDRFAMILY"/>
</dbReference>
<evidence type="ECO:0000313" key="3">
    <source>
        <dbReference type="Proteomes" id="UP000025061"/>
    </source>
</evidence>
<dbReference type="InterPro" id="IPR002347">
    <property type="entry name" value="SDR_fam"/>
</dbReference>
<dbReference type="Pfam" id="PF00106">
    <property type="entry name" value="adh_short"/>
    <property type="match status" value="1"/>
</dbReference>
<dbReference type="PROSITE" id="PS51318">
    <property type="entry name" value="TAT"/>
    <property type="match status" value="1"/>
</dbReference>
<dbReference type="CDD" id="cd05374">
    <property type="entry name" value="17beta-HSD-like_SDR_c"/>
    <property type="match status" value="1"/>
</dbReference>
<evidence type="ECO:0000313" key="2">
    <source>
        <dbReference type="EMBL" id="KCZ93670.1"/>
    </source>
</evidence>
<gene>
    <name evidence="2" type="ORF">HHI_09747</name>
</gene>
<dbReference type="PATRIC" id="fig|1280951.3.peg.1967"/>
<dbReference type="InterPro" id="IPR036291">
    <property type="entry name" value="NAD(P)-bd_dom_sf"/>
</dbReference>
<dbReference type="OrthoDB" id="9785826at2"/>
<comment type="similarity">
    <text evidence="1">Belongs to the short-chain dehydrogenases/reductases (SDR) family.</text>
</comment>
<dbReference type="PANTHER" id="PTHR43976:SF9">
    <property type="entry name" value="OXIDOREDUCTASE"/>
    <property type="match status" value="1"/>
</dbReference>
<dbReference type="Gene3D" id="3.40.50.720">
    <property type="entry name" value="NAD(P)-binding Rossmann-like Domain"/>
    <property type="match status" value="1"/>
</dbReference>
<dbReference type="PANTHER" id="PTHR43976">
    <property type="entry name" value="SHORT CHAIN DEHYDROGENASE"/>
    <property type="match status" value="1"/>
</dbReference>
<dbReference type="AlphaFoldDB" id="A0A059FSK5"/>
<name>A0A059FSK5_9PROT</name>
<dbReference type="InterPro" id="IPR051911">
    <property type="entry name" value="SDR_oxidoreductase"/>
</dbReference>
<organism evidence="2 3">
    <name type="scientific">Hyphomonas hirschiana VP5</name>
    <dbReference type="NCBI Taxonomy" id="1280951"/>
    <lineage>
        <taxon>Bacteria</taxon>
        <taxon>Pseudomonadati</taxon>
        <taxon>Pseudomonadota</taxon>
        <taxon>Alphaproteobacteria</taxon>
        <taxon>Hyphomonadales</taxon>
        <taxon>Hyphomonadaceae</taxon>
        <taxon>Hyphomonas</taxon>
    </lineage>
</organism>
<dbReference type="Proteomes" id="UP000025061">
    <property type="component" value="Unassembled WGS sequence"/>
</dbReference>
<dbReference type="PRINTS" id="PR00081">
    <property type="entry name" value="GDHRDH"/>
</dbReference>
<comment type="caution">
    <text evidence="2">The sequence shown here is derived from an EMBL/GenBank/DDBJ whole genome shotgun (WGS) entry which is preliminary data.</text>
</comment>
<keyword evidence="3" id="KW-1185">Reference proteome</keyword>
<dbReference type="RefSeq" id="WP_011647936.1">
    <property type="nucleotide sequence ID" value="NZ_ARYI01000007.1"/>
</dbReference>